<comment type="caution">
    <text evidence="2">The sequence shown here is derived from an EMBL/GenBank/DDBJ whole genome shotgun (WGS) entry which is preliminary data.</text>
</comment>
<accession>A0A420HAG5</accession>
<feature type="region of interest" description="Disordered" evidence="1">
    <location>
        <begin position="24"/>
        <end position="47"/>
    </location>
</feature>
<dbReference type="AlphaFoldDB" id="A0A420HAG5"/>
<sequence>MSSIPEDFLAEIDKKKIISHKILRPANPQNASSSSKHQELETPTIPNEINFTNTPIIIEPISLSKLISEQVAEAIINMKHENIPSYDKKHTVPTTGPVDIFQVCSDITAGNN</sequence>
<evidence type="ECO:0000256" key="1">
    <source>
        <dbReference type="SAM" id="MobiDB-lite"/>
    </source>
</evidence>
<name>A0A420HAG5_9PEZI</name>
<reference evidence="2 3" key="1">
    <citation type="journal article" date="2018" name="BMC Genomics">
        <title>Comparative genome analyses reveal sequence features reflecting distinct modes of host-adaptation between dicot and monocot powdery mildew.</title>
        <authorList>
            <person name="Wu Y."/>
            <person name="Ma X."/>
            <person name="Pan Z."/>
            <person name="Kale S.D."/>
            <person name="Song Y."/>
            <person name="King H."/>
            <person name="Zhang Q."/>
            <person name="Presley C."/>
            <person name="Deng X."/>
            <person name="Wei C.I."/>
            <person name="Xiao S."/>
        </authorList>
    </citation>
    <scope>NUCLEOTIDE SEQUENCE [LARGE SCALE GENOMIC DNA]</scope>
    <source>
        <strain evidence="2">UMSG3</strain>
    </source>
</reference>
<dbReference type="Proteomes" id="UP000283383">
    <property type="component" value="Unassembled WGS sequence"/>
</dbReference>
<evidence type="ECO:0000313" key="2">
    <source>
        <dbReference type="EMBL" id="RKF54434.1"/>
    </source>
</evidence>
<feature type="non-terminal residue" evidence="2">
    <location>
        <position position="112"/>
    </location>
</feature>
<keyword evidence="3" id="KW-1185">Reference proteome</keyword>
<gene>
    <name evidence="2" type="ORF">GcM3_209017</name>
</gene>
<dbReference type="EMBL" id="MCBQ01020942">
    <property type="protein sequence ID" value="RKF54434.1"/>
    <property type="molecule type" value="Genomic_DNA"/>
</dbReference>
<evidence type="ECO:0000313" key="3">
    <source>
        <dbReference type="Proteomes" id="UP000283383"/>
    </source>
</evidence>
<protein>
    <submittedName>
        <fullName evidence="2">Uncharacterized protein</fullName>
    </submittedName>
</protein>
<organism evidence="2 3">
    <name type="scientific">Golovinomyces cichoracearum</name>
    <dbReference type="NCBI Taxonomy" id="62708"/>
    <lineage>
        <taxon>Eukaryota</taxon>
        <taxon>Fungi</taxon>
        <taxon>Dikarya</taxon>
        <taxon>Ascomycota</taxon>
        <taxon>Pezizomycotina</taxon>
        <taxon>Leotiomycetes</taxon>
        <taxon>Erysiphales</taxon>
        <taxon>Erysiphaceae</taxon>
        <taxon>Golovinomyces</taxon>
    </lineage>
</organism>
<proteinExistence type="predicted"/>